<keyword evidence="2" id="KW-0732">Signal</keyword>
<keyword evidence="1" id="KW-0175">Coiled coil</keyword>
<feature type="coiled-coil region" evidence="1">
    <location>
        <begin position="149"/>
        <end position="190"/>
    </location>
</feature>
<reference evidence="3" key="1">
    <citation type="submission" date="2020-01" db="EMBL/GenBank/DDBJ databases">
        <authorList>
            <person name="Meier V. D."/>
            <person name="Meier V D."/>
        </authorList>
    </citation>
    <scope>NUCLEOTIDE SEQUENCE</scope>
    <source>
        <strain evidence="3">HLG_WM_MAG_04</strain>
    </source>
</reference>
<protein>
    <recommendedName>
        <fullName evidence="4">Chromosome partition protein Smc</fullName>
    </recommendedName>
</protein>
<evidence type="ECO:0008006" key="4">
    <source>
        <dbReference type="Google" id="ProtNLM"/>
    </source>
</evidence>
<evidence type="ECO:0000256" key="1">
    <source>
        <dbReference type="SAM" id="Coils"/>
    </source>
</evidence>
<evidence type="ECO:0000256" key="2">
    <source>
        <dbReference type="SAM" id="SignalP"/>
    </source>
</evidence>
<dbReference type="AlphaFoldDB" id="A0A6S6SHJ5"/>
<organism evidence="3">
    <name type="scientific">uncultured Sulfurovum sp</name>
    <dbReference type="NCBI Taxonomy" id="269237"/>
    <lineage>
        <taxon>Bacteria</taxon>
        <taxon>Pseudomonadati</taxon>
        <taxon>Campylobacterota</taxon>
        <taxon>Epsilonproteobacteria</taxon>
        <taxon>Campylobacterales</taxon>
        <taxon>Sulfurovaceae</taxon>
        <taxon>Sulfurovum</taxon>
        <taxon>environmental samples</taxon>
    </lineage>
</organism>
<name>A0A6S6SHJ5_9BACT</name>
<dbReference type="EMBL" id="CACVAX010000011">
    <property type="protein sequence ID" value="CAA6804379.1"/>
    <property type="molecule type" value="Genomic_DNA"/>
</dbReference>
<feature type="signal peptide" evidence="2">
    <location>
        <begin position="1"/>
        <end position="18"/>
    </location>
</feature>
<sequence>MKKIIFILTIFPLTLMLAFESGNIASQFNIMKQQLETNKVKLYKVQNELKDDISRQRQELTKIENGLDRVLSGLQVFKRSFDACYIDYDDSIKSFTEIRDNTIRRYPHKRQEATNMYYEDIDSTKEDLKTCLSSKGDFLAELKGLRTKLDSMKETIDTSRNSIPRLEKKLKDVNKKIMRITEEINSLEGTSE</sequence>
<dbReference type="SUPFAM" id="SSF57997">
    <property type="entry name" value="Tropomyosin"/>
    <property type="match status" value="1"/>
</dbReference>
<evidence type="ECO:0000313" key="3">
    <source>
        <dbReference type="EMBL" id="CAA6804379.1"/>
    </source>
</evidence>
<feature type="chain" id="PRO_5027718374" description="Chromosome partition protein Smc" evidence="2">
    <location>
        <begin position="19"/>
        <end position="192"/>
    </location>
</feature>
<accession>A0A6S6SHJ5</accession>
<proteinExistence type="predicted"/>
<gene>
    <name evidence="3" type="ORF">HELGO_WM11186</name>
</gene>